<proteinExistence type="predicted"/>
<organism evidence="1 2">
    <name type="scientific">Colletotrichum lupini</name>
    <dbReference type="NCBI Taxonomy" id="145971"/>
    <lineage>
        <taxon>Eukaryota</taxon>
        <taxon>Fungi</taxon>
        <taxon>Dikarya</taxon>
        <taxon>Ascomycota</taxon>
        <taxon>Pezizomycotina</taxon>
        <taxon>Sordariomycetes</taxon>
        <taxon>Hypocreomycetidae</taxon>
        <taxon>Glomerellales</taxon>
        <taxon>Glomerellaceae</taxon>
        <taxon>Colletotrichum</taxon>
        <taxon>Colletotrichum acutatum species complex</taxon>
    </lineage>
</organism>
<protein>
    <submittedName>
        <fullName evidence="1">Uncharacterized protein</fullName>
    </submittedName>
</protein>
<dbReference type="KEGG" id="clup:CLUP02_11103"/>
<evidence type="ECO:0000313" key="2">
    <source>
        <dbReference type="Proteomes" id="UP000830671"/>
    </source>
</evidence>
<dbReference type="Proteomes" id="UP000830671">
    <property type="component" value="Chromosome 5"/>
</dbReference>
<reference evidence="1" key="1">
    <citation type="journal article" date="2021" name="Mol. Plant Microbe Interact.">
        <title>Complete Genome Sequence of the Plant-Pathogenic Fungus Colletotrichum lupini.</title>
        <authorList>
            <person name="Baroncelli R."/>
            <person name="Pensec F."/>
            <person name="Da Lio D."/>
            <person name="Boufleur T."/>
            <person name="Vicente I."/>
            <person name="Sarrocco S."/>
            <person name="Picot A."/>
            <person name="Baraldi E."/>
            <person name="Sukno S."/>
            <person name="Thon M."/>
            <person name="Le Floch G."/>
        </authorList>
    </citation>
    <scope>NUCLEOTIDE SEQUENCE</scope>
    <source>
        <strain evidence="1">IMI 504893</strain>
    </source>
</reference>
<name>A0A9Q8SXV4_9PEZI</name>
<keyword evidence="2" id="KW-1185">Reference proteome</keyword>
<dbReference type="AlphaFoldDB" id="A0A9Q8SXV4"/>
<accession>A0A9Q8SXV4</accession>
<dbReference type="RefSeq" id="XP_049147216.1">
    <property type="nucleotide sequence ID" value="XM_049290071.1"/>
</dbReference>
<evidence type="ECO:0000313" key="1">
    <source>
        <dbReference type="EMBL" id="UQC85604.1"/>
    </source>
</evidence>
<sequence length="70" mass="7795">MVLGSVSRGGISGYWSQASWPTNDARLCATYISDDNLTFLWLDVDYLNELAMKRKTDGEKRDAPLATHTA</sequence>
<dbReference type="GeneID" id="73345081"/>
<dbReference type="EMBL" id="CP019477">
    <property type="protein sequence ID" value="UQC85604.1"/>
    <property type="molecule type" value="Genomic_DNA"/>
</dbReference>
<gene>
    <name evidence="1" type="ORF">CLUP02_11103</name>
</gene>